<evidence type="ECO:0000256" key="6">
    <source>
        <dbReference type="ARBA" id="ARBA00023136"/>
    </source>
</evidence>
<comment type="subcellular location">
    <subcellularLocation>
        <location evidence="1">Membrane</location>
        <topology evidence="1">Single-pass membrane protein</topology>
    </subcellularLocation>
</comment>
<organism evidence="7">
    <name type="scientific">Fagus sylvatica</name>
    <name type="common">Beechnut</name>
    <dbReference type="NCBI Taxonomy" id="28930"/>
    <lineage>
        <taxon>Eukaryota</taxon>
        <taxon>Viridiplantae</taxon>
        <taxon>Streptophyta</taxon>
        <taxon>Embryophyta</taxon>
        <taxon>Tracheophyta</taxon>
        <taxon>Spermatophyta</taxon>
        <taxon>Magnoliopsida</taxon>
        <taxon>eudicotyledons</taxon>
        <taxon>Gunneridae</taxon>
        <taxon>Pentapetalae</taxon>
        <taxon>rosids</taxon>
        <taxon>fabids</taxon>
        <taxon>Fagales</taxon>
        <taxon>Fagaceae</taxon>
        <taxon>Fagus</taxon>
    </lineage>
</organism>
<dbReference type="EMBL" id="OIVN01006237">
    <property type="protein sequence ID" value="SPD28562.1"/>
    <property type="molecule type" value="Genomic_DNA"/>
</dbReference>
<dbReference type="GO" id="GO:0020037">
    <property type="term" value="F:heme binding"/>
    <property type="evidence" value="ECO:0007669"/>
    <property type="project" value="InterPro"/>
</dbReference>
<comment type="similarity">
    <text evidence="2">Belongs to the cytochrome P450 family.</text>
</comment>
<evidence type="ECO:0000256" key="1">
    <source>
        <dbReference type="ARBA" id="ARBA00004167"/>
    </source>
</evidence>
<dbReference type="AlphaFoldDB" id="A0A2N9IUK6"/>
<dbReference type="GO" id="GO:0016020">
    <property type="term" value="C:membrane"/>
    <property type="evidence" value="ECO:0007669"/>
    <property type="project" value="UniProtKB-SubCell"/>
</dbReference>
<dbReference type="InterPro" id="IPR001128">
    <property type="entry name" value="Cyt_P450"/>
</dbReference>
<evidence type="ECO:0000256" key="2">
    <source>
        <dbReference type="ARBA" id="ARBA00010617"/>
    </source>
</evidence>
<evidence type="ECO:0008006" key="8">
    <source>
        <dbReference type="Google" id="ProtNLM"/>
    </source>
</evidence>
<dbReference type="InterPro" id="IPR050193">
    <property type="entry name" value="Cytochrome_P450_71"/>
</dbReference>
<keyword evidence="4" id="KW-1133">Transmembrane helix</keyword>
<dbReference type="SUPFAM" id="SSF48264">
    <property type="entry name" value="Cytochrome P450"/>
    <property type="match status" value="1"/>
</dbReference>
<dbReference type="GO" id="GO:0016705">
    <property type="term" value="F:oxidoreductase activity, acting on paired donors, with incorporation or reduction of molecular oxygen"/>
    <property type="evidence" value="ECO:0007669"/>
    <property type="project" value="InterPro"/>
</dbReference>
<dbReference type="PANTHER" id="PTHR47956">
    <property type="entry name" value="CYTOCHROME P450 71B11-RELATED"/>
    <property type="match status" value="1"/>
</dbReference>
<dbReference type="GO" id="GO:0004497">
    <property type="term" value="F:monooxygenase activity"/>
    <property type="evidence" value="ECO:0007669"/>
    <property type="project" value="InterPro"/>
</dbReference>
<evidence type="ECO:0000256" key="3">
    <source>
        <dbReference type="ARBA" id="ARBA00022692"/>
    </source>
</evidence>
<accession>A0A2N9IUK6</accession>
<dbReference type="Gene3D" id="1.10.630.10">
    <property type="entry name" value="Cytochrome P450"/>
    <property type="match status" value="1"/>
</dbReference>
<dbReference type="PRINTS" id="PR00463">
    <property type="entry name" value="EP450I"/>
</dbReference>
<keyword evidence="5" id="KW-0560">Oxidoreductase</keyword>
<evidence type="ECO:0000256" key="5">
    <source>
        <dbReference type="ARBA" id="ARBA00023002"/>
    </source>
</evidence>
<keyword evidence="6" id="KW-0472">Membrane</keyword>
<dbReference type="PANTHER" id="PTHR47956:SF4">
    <property type="entry name" value="CYTOCHROME P450 71A21-RELATED"/>
    <property type="match status" value="1"/>
</dbReference>
<gene>
    <name evidence="7" type="ORF">FSB_LOCUS56444</name>
</gene>
<sequence>MTKLLRHPEAMKNVHYEVRGIVSNEKDITEGNLDKMHYLKAVIKETLRSHPPIPLLVPRKLIQDAKIQGYDIVAGTQVIINAWAIGRDPASWDEPNEFQPERRGCPGISFAIATIKLVLANLVYNFDWTLPDEARCEDLDMTESIGLSIHRKFAFIAVATPYSR</sequence>
<name>A0A2N9IUK6_FAGSY</name>
<reference evidence="7" key="1">
    <citation type="submission" date="2018-02" db="EMBL/GenBank/DDBJ databases">
        <authorList>
            <person name="Cohen D.B."/>
            <person name="Kent A.D."/>
        </authorList>
    </citation>
    <scope>NUCLEOTIDE SEQUENCE</scope>
</reference>
<dbReference type="Pfam" id="PF00067">
    <property type="entry name" value="p450"/>
    <property type="match status" value="1"/>
</dbReference>
<keyword evidence="3" id="KW-0812">Transmembrane</keyword>
<dbReference type="InterPro" id="IPR036396">
    <property type="entry name" value="Cyt_P450_sf"/>
</dbReference>
<evidence type="ECO:0000256" key="4">
    <source>
        <dbReference type="ARBA" id="ARBA00022989"/>
    </source>
</evidence>
<protein>
    <recommendedName>
        <fullName evidence="8">Cytochrome P450</fullName>
    </recommendedName>
</protein>
<dbReference type="GO" id="GO:0005506">
    <property type="term" value="F:iron ion binding"/>
    <property type="evidence" value="ECO:0007669"/>
    <property type="project" value="InterPro"/>
</dbReference>
<evidence type="ECO:0000313" key="7">
    <source>
        <dbReference type="EMBL" id="SPD28562.1"/>
    </source>
</evidence>
<dbReference type="InterPro" id="IPR002401">
    <property type="entry name" value="Cyt_P450_E_grp-I"/>
</dbReference>
<proteinExistence type="inferred from homology"/>